<sequence length="374" mass="39310">MTSTATSPDTLPRLRTRLAFVHSGLVFGIGVVLLTVVAVALYGGSNTIAGPGQTAAANNTSNLSTVLRVSALACLVLAGLSVTVGWMSAGRALRPLHAMTLSARRLSADDLATRLPTPPAYRELTELADTLDGLLLRLHESFTAQRQFVANASHELRTPLTVQRTLLQLALADPDATATTLRSACNDLLALGRQQEELIAALLALANGQRGVEHWTRFDLADLAAQLAVEHQAAAEQRGVRIHSALAPSTVMGDIPLATSLITNLIENAIRHNHRDGSVELTTSATGRLTISNTGPFVPPTEVARLTEPFQRLDATRTGHTDEHADGHGLGLAIVAAIARAHNAALTVQALPSGGLEISVDFVTPGAWLPGAAE</sequence>
<dbReference type="AlphaFoldDB" id="A0A841DQB4"/>
<dbReference type="CDD" id="cd00082">
    <property type="entry name" value="HisKA"/>
    <property type="match status" value="1"/>
</dbReference>
<dbReference type="InterPro" id="IPR005467">
    <property type="entry name" value="His_kinase_dom"/>
</dbReference>
<dbReference type="Gene3D" id="3.30.565.10">
    <property type="entry name" value="Histidine kinase-like ATPase, C-terminal domain"/>
    <property type="match status" value="1"/>
</dbReference>
<keyword evidence="9" id="KW-0902">Two-component regulatory system</keyword>
<keyword evidence="4" id="KW-0597">Phosphoprotein</keyword>
<name>A0A841DQB4_9ACTN</name>
<dbReference type="InterPro" id="IPR003661">
    <property type="entry name" value="HisK_dim/P_dom"/>
</dbReference>
<evidence type="ECO:0000256" key="1">
    <source>
        <dbReference type="ARBA" id="ARBA00000085"/>
    </source>
</evidence>
<dbReference type="SMART" id="SM00388">
    <property type="entry name" value="HisKA"/>
    <property type="match status" value="1"/>
</dbReference>
<evidence type="ECO:0000256" key="3">
    <source>
        <dbReference type="ARBA" id="ARBA00012438"/>
    </source>
</evidence>
<evidence type="ECO:0000256" key="9">
    <source>
        <dbReference type="ARBA" id="ARBA00023012"/>
    </source>
</evidence>
<dbReference type="GO" id="GO:0005886">
    <property type="term" value="C:plasma membrane"/>
    <property type="evidence" value="ECO:0007669"/>
    <property type="project" value="UniProtKB-SubCell"/>
</dbReference>
<dbReference type="Pfam" id="PF00512">
    <property type="entry name" value="HisKA"/>
    <property type="match status" value="1"/>
</dbReference>
<organism evidence="13 14">
    <name type="scientific">Kribbella solani</name>
    <dbReference type="NCBI Taxonomy" id="236067"/>
    <lineage>
        <taxon>Bacteria</taxon>
        <taxon>Bacillati</taxon>
        <taxon>Actinomycetota</taxon>
        <taxon>Actinomycetes</taxon>
        <taxon>Propionibacteriales</taxon>
        <taxon>Kribbellaceae</taxon>
        <taxon>Kribbella</taxon>
    </lineage>
</organism>
<dbReference type="Proteomes" id="UP000558997">
    <property type="component" value="Unassembled WGS sequence"/>
</dbReference>
<dbReference type="Pfam" id="PF00672">
    <property type="entry name" value="HAMP"/>
    <property type="match status" value="1"/>
</dbReference>
<dbReference type="SUPFAM" id="SSF55874">
    <property type="entry name" value="ATPase domain of HSP90 chaperone/DNA topoisomerase II/histidine kinase"/>
    <property type="match status" value="1"/>
</dbReference>
<gene>
    <name evidence="13" type="ORF">HDA44_000959</name>
</gene>
<keyword evidence="7 13" id="KW-0418">Kinase</keyword>
<dbReference type="InterPro" id="IPR003660">
    <property type="entry name" value="HAMP_dom"/>
</dbReference>
<dbReference type="RefSeq" id="WP_184831681.1">
    <property type="nucleotide sequence ID" value="NZ_BAAAVN010000010.1"/>
</dbReference>
<dbReference type="CDD" id="cd00075">
    <property type="entry name" value="HATPase"/>
    <property type="match status" value="1"/>
</dbReference>
<feature type="transmembrane region" description="Helical" evidence="10">
    <location>
        <begin position="20"/>
        <end position="45"/>
    </location>
</feature>
<evidence type="ECO:0000256" key="5">
    <source>
        <dbReference type="ARBA" id="ARBA00022679"/>
    </source>
</evidence>
<dbReference type="Gene3D" id="6.10.340.10">
    <property type="match status" value="1"/>
</dbReference>
<protein>
    <recommendedName>
        <fullName evidence="3">histidine kinase</fullName>
        <ecNumber evidence="3">2.7.13.3</ecNumber>
    </recommendedName>
</protein>
<evidence type="ECO:0000259" key="12">
    <source>
        <dbReference type="PROSITE" id="PS50885"/>
    </source>
</evidence>
<evidence type="ECO:0000259" key="11">
    <source>
        <dbReference type="PROSITE" id="PS50109"/>
    </source>
</evidence>
<dbReference type="PANTHER" id="PTHR45436:SF5">
    <property type="entry name" value="SENSOR HISTIDINE KINASE TRCS"/>
    <property type="match status" value="1"/>
</dbReference>
<comment type="caution">
    <text evidence="13">The sequence shown here is derived from an EMBL/GenBank/DDBJ whole genome shotgun (WGS) entry which is preliminary data.</text>
</comment>
<dbReference type="InterPro" id="IPR036097">
    <property type="entry name" value="HisK_dim/P_sf"/>
</dbReference>
<dbReference type="SUPFAM" id="SSF47384">
    <property type="entry name" value="Homodimeric domain of signal transducing histidine kinase"/>
    <property type="match status" value="1"/>
</dbReference>
<feature type="domain" description="HAMP" evidence="12">
    <location>
        <begin position="90"/>
        <end position="143"/>
    </location>
</feature>
<dbReference type="InterPro" id="IPR003594">
    <property type="entry name" value="HATPase_dom"/>
</dbReference>
<dbReference type="PROSITE" id="PS50109">
    <property type="entry name" value="HIS_KIN"/>
    <property type="match status" value="1"/>
</dbReference>
<evidence type="ECO:0000256" key="8">
    <source>
        <dbReference type="ARBA" id="ARBA00022989"/>
    </source>
</evidence>
<keyword evidence="14" id="KW-1185">Reference proteome</keyword>
<dbReference type="EMBL" id="JACHNF010000001">
    <property type="protein sequence ID" value="MBB5977618.1"/>
    <property type="molecule type" value="Genomic_DNA"/>
</dbReference>
<reference evidence="13 14" key="1">
    <citation type="submission" date="2020-08" db="EMBL/GenBank/DDBJ databases">
        <title>Sequencing the genomes of 1000 actinobacteria strains.</title>
        <authorList>
            <person name="Klenk H.-P."/>
        </authorList>
    </citation>
    <scope>NUCLEOTIDE SEQUENCE [LARGE SCALE GENOMIC DNA]</scope>
    <source>
        <strain evidence="13 14">DSM 17294</strain>
    </source>
</reference>
<evidence type="ECO:0000313" key="14">
    <source>
        <dbReference type="Proteomes" id="UP000558997"/>
    </source>
</evidence>
<dbReference type="GO" id="GO:0000155">
    <property type="term" value="F:phosphorelay sensor kinase activity"/>
    <property type="evidence" value="ECO:0007669"/>
    <property type="project" value="InterPro"/>
</dbReference>
<comment type="subcellular location">
    <subcellularLocation>
        <location evidence="2">Cell membrane</location>
    </subcellularLocation>
</comment>
<dbReference type="PROSITE" id="PS50885">
    <property type="entry name" value="HAMP"/>
    <property type="match status" value="1"/>
</dbReference>
<feature type="domain" description="Histidine kinase" evidence="11">
    <location>
        <begin position="151"/>
        <end position="366"/>
    </location>
</feature>
<proteinExistence type="predicted"/>
<accession>A0A841DQB4</accession>
<evidence type="ECO:0000256" key="2">
    <source>
        <dbReference type="ARBA" id="ARBA00004236"/>
    </source>
</evidence>
<dbReference type="InterPro" id="IPR050428">
    <property type="entry name" value="TCS_sensor_his_kinase"/>
</dbReference>
<dbReference type="SMART" id="SM00304">
    <property type="entry name" value="HAMP"/>
    <property type="match status" value="1"/>
</dbReference>
<evidence type="ECO:0000256" key="7">
    <source>
        <dbReference type="ARBA" id="ARBA00022777"/>
    </source>
</evidence>
<evidence type="ECO:0000256" key="6">
    <source>
        <dbReference type="ARBA" id="ARBA00022692"/>
    </source>
</evidence>
<dbReference type="Pfam" id="PF02518">
    <property type="entry name" value="HATPase_c"/>
    <property type="match status" value="1"/>
</dbReference>
<keyword evidence="8 10" id="KW-1133">Transmembrane helix</keyword>
<keyword evidence="6 10" id="KW-0812">Transmembrane</keyword>
<dbReference type="EC" id="2.7.13.3" evidence="3"/>
<keyword evidence="10" id="KW-0472">Membrane</keyword>
<evidence type="ECO:0000256" key="10">
    <source>
        <dbReference type="SAM" id="Phobius"/>
    </source>
</evidence>
<feature type="transmembrane region" description="Helical" evidence="10">
    <location>
        <begin position="65"/>
        <end position="89"/>
    </location>
</feature>
<evidence type="ECO:0000256" key="4">
    <source>
        <dbReference type="ARBA" id="ARBA00022553"/>
    </source>
</evidence>
<evidence type="ECO:0000313" key="13">
    <source>
        <dbReference type="EMBL" id="MBB5977618.1"/>
    </source>
</evidence>
<dbReference type="Gene3D" id="1.10.287.130">
    <property type="match status" value="1"/>
</dbReference>
<keyword evidence="5" id="KW-0808">Transferase</keyword>
<dbReference type="InterPro" id="IPR036890">
    <property type="entry name" value="HATPase_C_sf"/>
</dbReference>
<dbReference type="PANTHER" id="PTHR45436">
    <property type="entry name" value="SENSOR HISTIDINE KINASE YKOH"/>
    <property type="match status" value="1"/>
</dbReference>
<dbReference type="SMART" id="SM00387">
    <property type="entry name" value="HATPase_c"/>
    <property type="match status" value="1"/>
</dbReference>
<comment type="catalytic activity">
    <reaction evidence="1">
        <text>ATP + protein L-histidine = ADP + protein N-phospho-L-histidine.</text>
        <dbReference type="EC" id="2.7.13.3"/>
    </reaction>
</comment>